<accession>A0ABQ4MJP2</accession>
<dbReference type="Pfam" id="PF17876">
    <property type="entry name" value="CSD2"/>
    <property type="match status" value="1"/>
</dbReference>
<dbReference type="PANTHER" id="PTHR23355">
    <property type="entry name" value="RIBONUCLEASE"/>
    <property type="match status" value="1"/>
</dbReference>
<comment type="function">
    <text evidence="8">3'-5' exoribonuclease that releases 5'-nucleoside monophosphates and is involved in maturation of structured RNAs.</text>
</comment>
<dbReference type="NCBIfam" id="TIGR00358">
    <property type="entry name" value="3_prime_RNase"/>
    <property type="match status" value="1"/>
</dbReference>
<comment type="subcellular location">
    <subcellularLocation>
        <location evidence="2 8">Cytoplasm</location>
    </subcellularLocation>
</comment>
<feature type="region of interest" description="Disordered" evidence="9">
    <location>
        <begin position="711"/>
        <end position="900"/>
    </location>
</feature>
<dbReference type="RefSeq" id="WP_213656823.1">
    <property type="nucleotide sequence ID" value="NZ_BOSL01000033.1"/>
</dbReference>
<organism evidence="11 12">
    <name type="scientific">Paenibacillus vini</name>
    <dbReference type="NCBI Taxonomy" id="1476024"/>
    <lineage>
        <taxon>Bacteria</taxon>
        <taxon>Bacillati</taxon>
        <taxon>Bacillota</taxon>
        <taxon>Bacilli</taxon>
        <taxon>Bacillales</taxon>
        <taxon>Paenibacillaceae</taxon>
        <taxon>Paenibacillus</taxon>
    </lineage>
</organism>
<evidence type="ECO:0000256" key="4">
    <source>
        <dbReference type="ARBA" id="ARBA00022722"/>
    </source>
</evidence>
<evidence type="ECO:0000313" key="11">
    <source>
        <dbReference type="EMBL" id="GIP56154.1"/>
    </source>
</evidence>
<protein>
    <recommendedName>
        <fullName evidence="8">Ribonuclease R</fullName>
        <shortName evidence="8">RNase R</shortName>
        <ecNumber evidence="8">3.1.13.1</ecNumber>
    </recommendedName>
</protein>
<comment type="caution">
    <text evidence="11">The sequence shown here is derived from an EMBL/GenBank/DDBJ whole genome shotgun (WGS) entry which is preliminary data.</text>
</comment>
<keyword evidence="5 8" id="KW-0378">Hydrolase</keyword>
<feature type="compositionally biased region" description="Gly residues" evidence="9">
    <location>
        <begin position="720"/>
        <end position="740"/>
    </location>
</feature>
<dbReference type="Proteomes" id="UP000679992">
    <property type="component" value="Unassembled WGS sequence"/>
</dbReference>
<dbReference type="InterPro" id="IPR001900">
    <property type="entry name" value="RNase_II/R"/>
</dbReference>
<evidence type="ECO:0000256" key="7">
    <source>
        <dbReference type="ARBA" id="ARBA00022884"/>
    </source>
</evidence>
<comment type="catalytic activity">
    <reaction evidence="1 8">
        <text>Exonucleolytic cleavage in the 3'- to 5'-direction to yield nucleoside 5'-phosphates.</text>
        <dbReference type="EC" id="3.1.13.1"/>
    </reaction>
</comment>
<keyword evidence="4 8" id="KW-0540">Nuclease</keyword>
<dbReference type="InterPro" id="IPR050180">
    <property type="entry name" value="RNR_Ribonuclease"/>
</dbReference>
<comment type="similarity">
    <text evidence="8">Belongs to the RNR ribonuclease family. RNase R subfamily.</text>
</comment>
<keyword evidence="3 8" id="KW-0963">Cytoplasm</keyword>
<dbReference type="Pfam" id="PF00575">
    <property type="entry name" value="S1"/>
    <property type="match status" value="1"/>
</dbReference>
<dbReference type="Gene3D" id="2.40.50.140">
    <property type="entry name" value="Nucleic acid-binding proteins"/>
    <property type="match status" value="3"/>
</dbReference>
<dbReference type="PANTHER" id="PTHR23355:SF9">
    <property type="entry name" value="DIS3-LIKE EXONUCLEASE 2"/>
    <property type="match status" value="1"/>
</dbReference>
<dbReference type="InterPro" id="IPR003029">
    <property type="entry name" value="S1_domain"/>
</dbReference>
<dbReference type="EMBL" id="BOSL01000033">
    <property type="protein sequence ID" value="GIP56154.1"/>
    <property type="molecule type" value="Genomic_DNA"/>
</dbReference>
<proteinExistence type="inferred from homology"/>
<evidence type="ECO:0000256" key="2">
    <source>
        <dbReference type="ARBA" id="ARBA00004496"/>
    </source>
</evidence>
<keyword evidence="7 8" id="KW-0694">RNA-binding</keyword>
<keyword evidence="6 8" id="KW-0269">Exonuclease</keyword>
<dbReference type="PROSITE" id="PS50126">
    <property type="entry name" value="S1"/>
    <property type="match status" value="1"/>
</dbReference>
<feature type="compositionally biased region" description="Gly residues" evidence="9">
    <location>
        <begin position="747"/>
        <end position="773"/>
    </location>
</feature>
<dbReference type="EC" id="3.1.13.1" evidence="8"/>
<feature type="domain" description="S1 motif" evidence="10">
    <location>
        <begin position="630"/>
        <end position="710"/>
    </location>
</feature>
<evidence type="ECO:0000256" key="9">
    <source>
        <dbReference type="SAM" id="MobiDB-lite"/>
    </source>
</evidence>
<dbReference type="CDD" id="cd04471">
    <property type="entry name" value="S1_RNase_R"/>
    <property type="match status" value="1"/>
</dbReference>
<dbReference type="InterPro" id="IPR011129">
    <property type="entry name" value="CSD"/>
</dbReference>
<keyword evidence="12" id="KW-1185">Reference proteome</keyword>
<evidence type="ECO:0000256" key="1">
    <source>
        <dbReference type="ARBA" id="ARBA00001849"/>
    </source>
</evidence>
<dbReference type="SMART" id="SM00316">
    <property type="entry name" value="S1"/>
    <property type="match status" value="1"/>
</dbReference>
<evidence type="ECO:0000256" key="5">
    <source>
        <dbReference type="ARBA" id="ARBA00022801"/>
    </source>
</evidence>
<gene>
    <name evidence="8 11" type="primary">rnr</name>
    <name evidence="11" type="ORF">J42TS3_51890</name>
</gene>
<name>A0ABQ4MJP2_9BACL</name>
<sequence length="900" mass="98661">MITETELLAFMRETAYKPMTYQELEEHFQITDAAEFKEFLKLLNRLEQSGQIILTRTNRYGVPERMDLVRGRLQAHAKGFAFLIPEDREHPDVYVHANDLKSAMNGDTVLVRVSSKSAGGGKLEGEVVRIVNRAVTQVVGVFQHNETYGFVIPDDKRINRDIFIAQENFGGAVNGEKVVARIINYPEGRSAAEGEVIEILGHKDDPGVDILSIIRKHQLPEAFPDDVMAEAQAAPDVIAEEEIAKQGRRDLRNKVIVTIDGEDAKDLDDAVHVERLPNGNIQLGVHIADVGYYVRESSKLDQEAYNRGCSVYLVDRVIPMLPHRLSNGICSLNPKVDRFTLSCEMEFDEQMKVVKHDIFTSVIRTTERMTYTNVRKILQQEDPEVTERYSHLGDTFELMRELALKLRSNRMRRGAVDFDFEESKVIVDENGKAIDIVKRERSIAEQIIEEFMLAANETVAEHFHWLKVPFIYRIHEDPDQEKLMNFMAFVANFGYAVKGGKGNKVHPRALQTLLEDIQGTKEQTVISTMMLRSMKQAKYDAESTGHFGLAAEFYTHFTSPIRRYPDLVIHRVIREVIEHGGALPEARQEYLASRMQEIAQQSSERERVAVDAERDTEQLKKAEFMLDKVGEEFPGIISSVTSFGMFIELENTVEGLIRLSAMTDDYYHFHEQHMALIGERTSKIYRIGDEVKIRVARVNMDDHTIDFEMVDMKPRRRENGNGGRDGNGGGFGAAGGAGRGGGKRSGGKGGFAASGKPGRGGGKAGRGGAGGGAADAAPGSGKRGKRGAGRGGSDAPGGRRSDTASGGGGSAPAVSFGFGSGKGGYAPGPAALSRDSGSYRSGEGGKGSGSRRKKTSASGVFVGGGAGTADEGTAPSPRKKRGGKGKGGNGTAAFVRKKKK</sequence>
<dbReference type="InterPro" id="IPR022966">
    <property type="entry name" value="RNase_II/R_CS"/>
</dbReference>
<evidence type="ECO:0000259" key="10">
    <source>
        <dbReference type="PROSITE" id="PS50126"/>
    </source>
</evidence>
<dbReference type="InterPro" id="IPR040476">
    <property type="entry name" value="CSD2"/>
</dbReference>
<dbReference type="InterPro" id="IPR013223">
    <property type="entry name" value="RNase_B_OB_dom"/>
</dbReference>
<dbReference type="Pfam" id="PF00773">
    <property type="entry name" value="RNB"/>
    <property type="match status" value="1"/>
</dbReference>
<dbReference type="InterPro" id="IPR011805">
    <property type="entry name" value="RNase_R"/>
</dbReference>
<dbReference type="NCBIfam" id="TIGR02063">
    <property type="entry name" value="RNase_R"/>
    <property type="match status" value="1"/>
</dbReference>
<dbReference type="InterPro" id="IPR012340">
    <property type="entry name" value="NA-bd_OB-fold"/>
</dbReference>
<dbReference type="HAMAP" id="MF_01895">
    <property type="entry name" value="RNase_R"/>
    <property type="match status" value="1"/>
</dbReference>
<dbReference type="PROSITE" id="PS01175">
    <property type="entry name" value="RIBONUCLEASE_II"/>
    <property type="match status" value="1"/>
</dbReference>
<evidence type="ECO:0000313" key="12">
    <source>
        <dbReference type="Proteomes" id="UP000679992"/>
    </source>
</evidence>
<evidence type="ECO:0000256" key="3">
    <source>
        <dbReference type="ARBA" id="ARBA00022490"/>
    </source>
</evidence>
<dbReference type="SMART" id="SM00357">
    <property type="entry name" value="CSP"/>
    <property type="match status" value="2"/>
</dbReference>
<dbReference type="SMART" id="SM00955">
    <property type="entry name" value="RNB"/>
    <property type="match status" value="1"/>
</dbReference>
<dbReference type="Pfam" id="PF08206">
    <property type="entry name" value="OB_RNB"/>
    <property type="match status" value="1"/>
</dbReference>
<reference evidence="11 12" key="1">
    <citation type="submission" date="2021-03" db="EMBL/GenBank/DDBJ databases">
        <title>Antimicrobial resistance genes in bacteria isolated from Japanese honey, and their potential for conferring macrolide and lincosamide resistance in the American foulbrood pathogen Paenibacillus larvae.</title>
        <authorList>
            <person name="Okamoto M."/>
            <person name="Kumagai M."/>
            <person name="Kanamori H."/>
            <person name="Takamatsu D."/>
        </authorList>
    </citation>
    <scope>NUCLEOTIDE SEQUENCE [LARGE SCALE GENOMIC DNA]</scope>
    <source>
        <strain evidence="11 12">J42TS3</strain>
    </source>
</reference>
<dbReference type="SUPFAM" id="SSF50249">
    <property type="entry name" value="Nucleic acid-binding proteins"/>
    <property type="match status" value="4"/>
</dbReference>
<evidence type="ECO:0000256" key="6">
    <source>
        <dbReference type="ARBA" id="ARBA00022839"/>
    </source>
</evidence>
<dbReference type="InterPro" id="IPR004476">
    <property type="entry name" value="RNase_II/RNase_R"/>
</dbReference>
<evidence type="ECO:0000256" key="8">
    <source>
        <dbReference type="HAMAP-Rule" id="MF_01895"/>
    </source>
</evidence>